<sequence>MAMVLDAFASYLGDLLKQVAEEELGVMLGVSGEIDKMGVKLKDLKNLLADAERRRIIDASVQEWVAQLKRAMYEATDILDLCQLKIMERGSSTLTPGLGCCNPLLFCLRNPRFAHEIGGRIKKLNQSLDDIKERSAAFSFLNLGSYEDRRMARPSTDYRKTDPVLERSGVVGEKIEEDTRALVEKLRNKNGTAGIMVFAIVGVGGIGKTTLAKNIFNDEAIQHGFSTRIWLSITKEFSEAELLKVAIIAAKGNLPKGGTQVKSLLVPALESAIRNKKFFLVLDDMWGITGWNNLLNAPFSHGAPGSRVLITTRHETVARSMKAFHPYHHVDKLESEDGWSLLKKQVLTNEETDSDIDTLKDIGLKILAKCDGLPLAIKVIGGLLCQREKERHEWENVLNDAIWSVSQMPEELNNALYLSYEDLSPCLQQCFLHFSLKPKRKRLTFSEFIDMWISEGFVHGNTNRLEELGSEYYNQLILRNLIEPYSEHPGQYYCNMHDVVHSFAQFVARDEALVAHNGEIANSKLSSQRFLRLSIDTKEEESYQFGWRSLQEQKSLRSIISIGDLKIQSGDSLTTFSSLRTLHVDSTRFSPLIESLHQLKHLRYLAIQRCNDIKSLPENIHKMRFLQHISLNRCQNLVELPDNIAMLGELRFLDLIGTCVDIMPRGLCALSNFRTLLGFQAHMDGDWCSLEDLGSLPNLRHAELFGLKNVSASSFATKARLCEKMHLLFIALNCNTRMRNDGLITYRVCEKHQRIIEEVFDELCPPPCIQNVFIGQYFGHRLPIWMVSTATVTLSCLRILQIIGLPFCTQLPDVLCQLPCLEYLVVKTASEIKQVGPEFVQPNSDYQQPSSQIFVGFPRLQSMILVEMGEWEEWEWEENMQAMPALEKLTINVCKLRCIPPGLSFHASSLKILNIRGVNGIQSLEGFASVVELKLYNNPVLTRVSNFPKLQKLEILYCPKVEQLQEMSALRRLWLRVFDSEKQLPLYLQSVNPSHFLLDRCSAELLASMAKGKSSPEWDKFSHIRHVEAYADDGDIEKKWHLIYTSKPYSIETNISSMRREFEQP</sequence>
<evidence type="ECO:0000313" key="2">
    <source>
        <dbReference type="Proteomes" id="UP001732700"/>
    </source>
</evidence>
<keyword evidence="2" id="KW-1185">Reference proteome</keyword>
<reference evidence="1" key="1">
    <citation type="submission" date="2021-05" db="EMBL/GenBank/DDBJ databases">
        <authorList>
            <person name="Scholz U."/>
            <person name="Mascher M."/>
            <person name="Fiebig A."/>
        </authorList>
    </citation>
    <scope>NUCLEOTIDE SEQUENCE [LARGE SCALE GENOMIC DNA]</scope>
</reference>
<reference evidence="1" key="2">
    <citation type="submission" date="2025-09" db="UniProtKB">
        <authorList>
            <consortium name="EnsemblPlants"/>
        </authorList>
    </citation>
    <scope>IDENTIFICATION</scope>
</reference>
<evidence type="ECO:0000313" key="1">
    <source>
        <dbReference type="EnsemblPlants" id="AVESA.00010b.r2.5CG0872870.1.CDS"/>
    </source>
</evidence>
<accession>A0ACD5Y1U7</accession>
<protein>
    <submittedName>
        <fullName evidence="1">Uncharacterized protein</fullName>
    </submittedName>
</protein>
<dbReference type="Proteomes" id="UP001732700">
    <property type="component" value="Chromosome 5C"/>
</dbReference>
<organism evidence="1 2">
    <name type="scientific">Avena sativa</name>
    <name type="common">Oat</name>
    <dbReference type="NCBI Taxonomy" id="4498"/>
    <lineage>
        <taxon>Eukaryota</taxon>
        <taxon>Viridiplantae</taxon>
        <taxon>Streptophyta</taxon>
        <taxon>Embryophyta</taxon>
        <taxon>Tracheophyta</taxon>
        <taxon>Spermatophyta</taxon>
        <taxon>Magnoliopsida</taxon>
        <taxon>Liliopsida</taxon>
        <taxon>Poales</taxon>
        <taxon>Poaceae</taxon>
        <taxon>BOP clade</taxon>
        <taxon>Pooideae</taxon>
        <taxon>Poodae</taxon>
        <taxon>Poeae</taxon>
        <taxon>Poeae Chloroplast Group 1 (Aveneae type)</taxon>
        <taxon>Aveninae</taxon>
        <taxon>Avena</taxon>
    </lineage>
</organism>
<name>A0ACD5Y1U7_AVESA</name>
<dbReference type="EnsemblPlants" id="AVESA.00010b.r2.5CG0872870.1">
    <property type="protein sequence ID" value="AVESA.00010b.r2.5CG0872870.1.CDS"/>
    <property type="gene ID" value="AVESA.00010b.r2.5CG0872870"/>
</dbReference>
<proteinExistence type="predicted"/>